<accession>A0A7W8F058</accession>
<dbReference type="GO" id="GO:0016874">
    <property type="term" value="F:ligase activity"/>
    <property type="evidence" value="ECO:0007669"/>
    <property type="project" value="UniProtKB-KW"/>
</dbReference>
<sequence>MALTRPTPETGAPPEHRHALAAVVAPRTNDPHVPALAPHGWRCVAVTPASEPSPAPGADYAAHLTHRGSLFHTAASLSRLGVRAVLPGSAAGTELADRLADRLNLPGNDPATCDLRRDTGWASAALRDAGITAPHSIRTPRLADALTWAASTAATDYLLEHPDPAHPHRPHRCTTADDIRSAWDALQHTDDQPLVLREHLNAPHYRLHTLTRPRSDGAPVHTVTAIWAETHTDDHLLHRADLIRRHGLLARALTLYTRRALTTLGVQYGPAHATLAFVPDRGPVLLALRTDPDPDHDFTAQALHQATGHHPAHDTAQLLATGRHHRVPSPRHVHAVKVALLPRHDATLEASLLSSLTSLPTVAATTELHAHTPLQAGQTAGWLLLLAHDAHAIHEDHQTIRDLELTGLYRAPEGAAAGDAAPARP</sequence>
<evidence type="ECO:0000256" key="3">
    <source>
        <dbReference type="ARBA" id="ARBA00022840"/>
    </source>
</evidence>
<reference evidence="4 5" key="1">
    <citation type="submission" date="2020-08" db="EMBL/GenBank/DDBJ databases">
        <title>Genomic Encyclopedia of Type Strains, Phase III (KMG-III): the genomes of soil and plant-associated and newly described type strains.</title>
        <authorList>
            <person name="Whitman W."/>
        </authorList>
    </citation>
    <scope>NUCLEOTIDE SEQUENCE [LARGE SCALE GENOMIC DNA]</scope>
    <source>
        <strain evidence="4 5">CECT 3146</strain>
    </source>
</reference>
<dbReference type="GO" id="GO:0005524">
    <property type="term" value="F:ATP binding"/>
    <property type="evidence" value="ECO:0007669"/>
    <property type="project" value="UniProtKB-KW"/>
</dbReference>
<evidence type="ECO:0000313" key="4">
    <source>
        <dbReference type="EMBL" id="MBB5109859.1"/>
    </source>
</evidence>
<gene>
    <name evidence="4" type="ORF">FHS40_008989</name>
</gene>
<keyword evidence="5" id="KW-1185">Reference proteome</keyword>
<name>A0A7W8F058_STRST</name>
<dbReference type="Proteomes" id="UP000549009">
    <property type="component" value="Unassembled WGS sequence"/>
</dbReference>
<organism evidence="4 5">
    <name type="scientific">Streptomyces spectabilis</name>
    <dbReference type="NCBI Taxonomy" id="68270"/>
    <lineage>
        <taxon>Bacteria</taxon>
        <taxon>Bacillati</taxon>
        <taxon>Actinomycetota</taxon>
        <taxon>Actinomycetes</taxon>
        <taxon>Kitasatosporales</taxon>
        <taxon>Streptomycetaceae</taxon>
        <taxon>Streptomyces</taxon>
    </lineage>
</organism>
<dbReference type="InterPro" id="IPR052032">
    <property type="entry name" value="ATP-dep_AA_Ligase"/>
</dbReference>
<evidence type="ECO:0008006" key="6">
    <source>
        <dbReference type="Google" id="ProtNLM"/>
    </source>
</evidence>
<evidence type="ECO:0000313" key="5">
    <source>
        <dbReference type="Proteomes" id="UP000549009"/>
    </source>
</evidence>
<keyword evidence="3" id="KW-0067">ATP-binding</keyword>
<dbReference type="EMBL" id="JACHJD010000043">
    <property type="protein sequence ID" value="MBB5109859.1"/>
    <property type="molecule type" value="Genomic_DNA"/>
</dbReference>
<dbReference type="PANTHER" id="PTHR43585">
    <property type="entry name" value="FUMIPYRROLE BIOSYNTHESIS PROTEIN C"/>
    <property type="match status" value="1"/>
</dbReference>
<comment type="caution">
    <text evidence="4">The sequence shown here is derived from an EMBL/GenBank/DDBJ whole genome shotgun (WGS) entry which is preliminary data.</text>
</comment>
<evidence type="ECO:0000256" key="2">
    <source>
        <dbReference type="ARBA" id="ARBA00022741"/>
    </source>
</evidence>
<keyword evidence="2" id="KW-0547">Nucleotide-binding</keyword>
<evidence type="ECO:0000256" key="1">
    <source>
        <dbReference type="ARBA" id="ARBA00022598"/>
    </source>
</evidence>
<keyword evidence="1" id="KW-0436">Ligase</keyword>
<dbReference type="RefSeq" id="WP_184926903.1">
    <property type="nucleotide sequence ID" value="NZ_BMSQ01000047.1"/>
</dbReference>
<dbReference type="PANTHER" id="PTHR43585:SF2">
    <property type="entry name" value="ATP-GRASP ENZYME FSQD"/>
    <property type="match status" value="1"/>
</dbReference>
<proteinExistence type="predicted"/>
<dbReference type="AlphaFoldDB" id="A0A7W8F058"/>
<protein>
    <recommendedName>
        <fullName evidence="6">ATP-grasp domain-containing protein</fullName>
    </recommendedName>
</protein>